<dbReference type="InterPro" id="IPR014717">
    <property type="entry name" value="Transl_elong_EF1B/ribsomal_bS6"/>
</dbReference>
<dbReference type="AlphaFoldDB" id="A0A1G2UQ77"/>
<name>A0A1G2UQ77_9BACT</name>
<dbReference type="Proteomes" id="UP000177202">
    <property type="component" value="Unassembled WGS sequence"/>
</dbReference>
<sequence>MKNNATIILLLLSVGLFYTFTNVQYQEAKSLQTIANKYQDVLAEASEAIELRDRLLSTYEAIPASEIERINKALPDNVDTVRLAFDLDGMASRYGISIKSIQAVVGADAGSSTIVLPELAGPYSEATVSFSFISTYSNFMRLLADLEKNLRIMDITSIKFLTSESGLYEYQISVETYWLK</sequence>
<accession>A0A1G2UQ77</accession>
<organism evidence="1 2">
    <name type="scientific">Candidatus Zambryskibacteria bacterium RIFCSPLOWO2_02_FULL_44_12b</name>
    <dbReference type="NCBI Taxonomy" id="1802772"/>
    <lineage>
        <taxon>Bacteria</taxon>
        <taxon>Candidatus Zambryskiibacteriota</taxon>
    </lineage>
</organism>
<evidence type="ECO:0000313" key="1">
    <source>
        <dbReference type="EMBL" id="OHB11492.1"/>
    </source>
</evidence>
<evidence type="ECO:0008006" key="3">
    <source>
        <dbReference type="Google" id="ProtNLM"/>
    </source>
</evidence>
<gene>
    <name evidence="1" type="ORF">A3H60_02550</name>
</gene>
<dbReference type="EMBL" id="MHWP01000002">
    <property type="protein sequence ID" value="OHB11492.1"/>
    <property type="molecule type" value="Genomic_DNA"/>
</dbReference>
<proteinExistence type="predicted"/>
<reference evidence="1 2" key="1">
    <citation type="journal article" date="2016" name="Nat. Commun.">
        <title>Thousands of microbial genomes shed light on interconnected biogeochemical processes in an aquifer system.</title>
        <authorList>
            <person name="Anantharaman K."/>
            <person name="Brown C.T."/>
            <person name="Hug L.A."/>
            <person name="Sharon I."/>
            <person name="Castelle C.J."/>
            <person name="Probst A.J."/>
            <person name="Thomas B.C."/>
            <person name="Singh A."/>
            <person name="Wilkins M.J."/>
            <person name="Karaoz U."/>
            <person name="Brodie E.L."/>
            <person name="Williams K.H."/>
            <person name="Hubbard S.S."/>
            <person name="Banfield J.F."/>
        </authorList>
    </citation>
    <scope>NUCLEOTIDE SEQUENCE [LARGE SCALE GENOMIC DNA]</scope>
</reference>
<protein>
    <recommendedName>
        <fullName evidence="3">PilO</fullName>
    </recommendedName>
</protein>
<evidence type="ECO:0000313" key="2">
    <source>
        <dbReference type="Proteomes" id="UP000177202"/>
    </source>
</evidence>
<comment type="caution">
    <text evidence="1">The sequence shown here is derived from an EMBL/GenBank/DDBJ whole genome shotgun (WGS) entry which is preliminary data.</text>
</comment>
<dbReference type="Gene3D" id="3.30.70.60">
    <property type="match status" value="1"/>
</dbReference>
<dbReference type="STRING" id="1802772.A3H60_02550"/>